<protein>
    <submittedName>
        <fullName evidence="2">Uncharacterized protein</fullName>
    </submittedName>
</protein>
<evidence type="ECO:0000313" key="3">
    <source>
        <dbReference type="Proteomes" id="UP000001307"/>
    </source>
</evidence>
<dbReference type="AlphaFoldDB" id="E4XL59"/>
<dbReference type="Proteomes" id="UP000001307">
    <property type="component" value="Unassembled WGS sequence"/>
</dbReference>
<keyword evidence="1" id="KW-0175">Coiled coil</keyword>
<sequence length="89" mass="10152">MGGGSSKDIQKLEEKIRDGTIDIKELSKKLERKDKEMAELVKSLESNLQLLGRVVSKVMIKFADNPDNECLRELTREIGIEMSDMRTIQ</sequence>
<feature type="coiled-coil region" evidence="1">
    <location>
        <begin position="9"/>
        <end position="47"/>
    </location>
</feature>
<gene>
    <name evidence="2" type="ORF">GSOID_T00014431001</name>
</gene>
<dbReference type="InParanoid" id="E4XL59"/>
<dbReference type="EMBL" id="FN653067">
    <property type="protein sequence ID" value="CBY10820.1"/>
    <property type="molecule type" value="Genomic_DNA"/>
</dbReference>
<evidence type="ECO:0000256" key="1">
    <source>
        <dbReference type="SAM" id="Coils"/>
    </source>
</evidence>
<evidence type="ECO:0000313" key="2">
    <source>
        <dbReference type="EMBL" id="CBY10820.1"/>
    </source>
</evidence>
<reference evidence="2" key="1">
    <citation type="journal article" date="2010" name="Science">
        <title>Plasticity of animal genome architecture unmasked by rapid evolution of a pelagic tunicate.</title>
        <authorList>
            <person name="Denoeud F."/>
            <person name="Henriet S."/>
            <person name="Mungpakdee S."/>
            <person name="Aury J.M."/>
            <person name="Da Silva C."/>
            <person name="Brinkmann H."/>
            <person name="Mikhaleva J."/>
            <person name="Olsen L.C."/>
            <person name="Jubin C."/>
            <person name="Canestro C."/>
            <person name="Bouquet J.M."/>
            <person name="Danks G."/>
            <person name="Poulain J."/>
            <person name="Campsteijn C."/>
            <person name="Adamski M."/>
            <person name="Cross I."/>
            <person name="Yadetie F."/>
            <person name="Muffato M."/>
            <person name="Louis A."/>
            <person name="Butcher S."/>
            <person name="Tsagkogeorga G."/>
            <person name="Konrad A."/>
            <person name="Singh S."/>
            <person name="Jensen M.F."/>
            <person name="Cong E.H."/>
            <person name="Eikeseth-Otteraa H."/>
            <person name="Noel B."/>
            <person name="Anthouard V."/>
            <person name="Porcel B.M."/>
            <person name="Kachouri-Lafond R."/>
            <person name="Nishino A."/>
            <person name="Ugolini M."/>
            <person name="Chourrout P."/>
            <person name="Nishida H."/>
            <person name="Aasland R."/>
            <person name="Huzurbazar S."/>
            <person name="Westhof E."/>
            <person name="Delsuc F."/>
            <person name="Lehrach H."/>
            <person name="Reinhardt R."/>
            <person name="Weissenbach J."/>
            <person name="Roy S.W."/>
            <person name="Artiguenave F."/>
            <person name="Postlethwait J.H."/>
            <person name="Manak J.R."/>
            <person name="Thompson E.M."/>
            <person name="Jaillon O."/>
            <person name="Du Pasquier L."/>
            <person name="Boudinot P."/>
            <person name="Liberles D.A."/>
            <person name="Volff J.N."/>
            <person name="Philippe H."/>
            <person name="Lenhard B."/>
            <person name="Roest Crollius H."/>
            <person name="Wincker P."/>
            <person name="Chourrout D."/>
        </authorList>
    </citation>
    <scope>NUCLEOTIDE SEQUENCE [LARGE SCALE GENOMIC DNA]</scope>
</reference>
<name>E4XL59_OIKDI</name>
<proteinExistence type="predicted"/>
<accession>E4XL59</accession>
<keyword evidence="3" id="KW-1185">Reference proteome</keyword>
<organism evidence="2">
    <name type="scientific">Oikopleura dioica</name>
    <name type="common">Tunicate</name>
    <dbReference type="NCBI Taxonomy" id="34765"/>
    <lineage>
        <taxon>Eukaryota</taxon>
        <taxon>Metazoa</taxon>
        <taxon>Chordata</taxon>
        <taxon>Tunicata</taxon>
        <taxon>Appendicularia</taxon>
        <taxon>Copelata</taxon>
        <taxon>Oikopleuridae</taxon>
        <taxon>Oikopleura</taxon>
    </lineage>
</organism>